<evidence type="ECO:0000256" key="1">
    <source>
        <dbReference type="ARBA" id="ARBA00001947"/>
    </source>
</evidence>
<keyword evidence="3" id="KW-0378">Hydrolase</keyword>
<evidence type="ECO:0000256" key="3">
    <source>
        <dbReference type="ARBA" id="ARBA00022801"/>
    </source>
</evidence>
<dbReference type="EMBL" id="JBHSOW010000058">
    <property type="protein sequence ID" value="MFC5650565.1"/>
    <property type="molecule type" value="Genomic_DNA"/>
</dbReference>
<dbReference type="Proteomes" id="UP001596047">
    <property type="component" value="Unassembled WGS sequence"/>
</dbReference>
<organism evidence="6 7">
    <name type="scientific">Paenibacillus solisilvae</name>
    <dbReference type="NCBI Taxonomy" id="2486751"/>
    <lineage>
        <taxon>Bacteria</taxon>
        <taxon>Bacillati</taxon>
        <taxon>Bacillota</taxon>
        <taxon>Bacilli</taxon>
        <taxon>Bacillales</taxon>
        <taxon>Paenibacillaceae</taxon>
        <taxon>Paenibacillus</taxon>
    </lineage>
</organism>
<dbReference type="PANTHER" id="PTHR35005">
    <property type="entry name" value="3-DEHYDRO-SCYLLO-INOSOSE HYDROLASE"/>
    <property type="match status" value="1"/>
</dbReference>
<gene>
    <name evidence="6" type="ORF">ACFPYJ_15820</name>
</gene>
<evidence type="ECO:0000256" key="5">
    <source>
        <dbReference type="ARBA" id="ARBA00024029"/>
    </source>
</evidence>
<evidence type="ECO:0000256" key="4">
    <source>
        <dbReference type="ARBA" id="ARBA00022833"/>
    </source>
</evidence>
<dbReference type="PANTHER" id="PTHR35005:SF1">
    <property type="entry name" value="2-AMINO-5-FORMYLAMINO-6-RIBOSYLAMINOPYRIMIDIN-4(3H)-ONE 5'-MONOPHOSPHATE DEFORMYLASE"/>
    <property type="match status" value="1"/>
</dbReference>
<evidence type="ECO:0000256" key="2">
    <source>
        <dbReference type="ARBA" id="ARBA00022723"/>
    </source>
</evidence>
<dbReference type="InterPro" id="IPR003785">
    <property type="entry name" value="Creatininase/forma_Hydrolase"/>
</dbReference>
<protein>
    <submittedName>
        <fullName evidence="6">Creatininase family protein</fullName>
    </submittedName>
</protein>
<comment type="similarity">
    <text evidence="5">Belongs to the creatininase superfamily.</text>
</comment>
<comment type="caution">
    <text evidence="6">The sequence shown here is derived from an EMBL/GenBank/DDBJ whole genome shotgun (WGS) entry which is preliminary data.</text>
</comment>
<dbReference type="Pfam" id="PF02633">
    <property type="entry name" value="Creatininase"/>
    <property type="match status" value="1"/>
</dbReference>
<dbReference type="SUPFAM" id="SSF102215">
    <property type="entry name" value="Creatininase"/>
    <property type="match status" value="1"/>
</dbReference>
<evidence type="ECO:0000313" key="7">
    <source>
        <dbReference type="Proteomes" id="UP001596047"/>
    </source>
</evidence>
<dbReference type="InterPro" id="IPR024087">
    <property type="entry name" value="Creatininase-like_sf"/>
</dbReference>
<proteinExistence type="inferred from homology"/>
<reference evidence="7" key="1">
    <citation type="journal article" date="2019" name="Int. J. Syst. Evol. Microbiol.">
        <title>The Global Catalogue of Microorganisms (GCM) 10K type strain sequencing project: providing services to taxonomists for standard genome sequencing and annotation.</title>
        <authorList>
            <consortium name="The Broad Institute Genomics Platform"/>
            <consortium name="The Broad Institute Genome Sequencing Center for Infectious Disease"/>
            <person name="Wu L."/>
            <person name="Ma J."/>
        </authorList>
    </citation>
    <scope>NUCLEOTIDE SEQUENCE [LARGE SCALE GENOMIC DNA]</scope>
    <source>
        <strain evidence="7">CGMCC 1.3240</strain>
    </source>
</reference>
<name>A0ABW0VXF0_9BACL</name>
<evidence type="ECO:0000313" key="6">
    <source>
        <dbReference type="EMBL" id="MFC5650565.1"/>
    </source>
</evidence>
<sequence length="253" mass="27934">MHMLMDMTREEIRSIAPDATVVLPVGAVEQHGYHLPVSTDVLLVERIAVLSAELAGLEIPLVLAPTQPFGFSHHHFLYPGAMSLPTDLLQKVLVELVESLIRSGFHRIFILNGHGGNEECVRIAARMAALQHPVLAGAGSYWTMAWDDMREYGLQQGLYGMPGHAGAFETSMMLAVRPDLVHMDRVPVRQGHEAGPPGKGLLERPRIEHHASWSRIDGYSDEPLKGETRHGTALLKIISKAVASEFITFHHKL</sequence>
<accession>A0ABW0VXF0</accession>
<dbReference type="Gene3D" id="3.40.50.10310">
    <property type="entry name" value="Creatininase"/>
    <property type="match status" value="1"/>
</dbReference>
<keyword evidence="7" id="KW-1185">Reference proteome</keyword>
<keyword evidence="4" id="KW-0862">Zinc</keyword>
<dbReference type="RefSeq" id="WP_379189128.1">
    <property type="nucleotide sequence ID" value="NZ_JBHSOW010000058.1"/>
</dbReference>
<comment type="cofactor">
    <cofactor evidence="1">
        <name>Zn(2+)</name>
        <dbReference type="ChEBI" id="CHEBI:29105"/>
    </cofactor>
</comment>
<keyword evidence="2" id="KW-0479">Metal-binding</keyword>